<evidence type="ECO:0008006" key="4">
    <source>
        <dbReference type="Google" id="ProtNLM"/>
    </source>
</evidence>
<dbReference type="RefSeq" id="WP_248146752.1">
    <property type="nucleotide sequence ID" value="NZ_BAAAOF010000002.1"/>
</dbReference>
<sequence length="145" mass="14353">MIRRVAASIAVLGLACVIAVPAVTRDTQAAWTDGEVARGAGLTAGTVSPPTALTCNAAIGSATLRWTPPAGGLARTGYRWAVTGGSTGSGTLAANVTSLQLTGGLLTLGTGTFSLYAVGPGGWESTPVRATVTVVLGLLWGCTVP</sequence>
<reference evidence="2 3" key="1">
    <citation type="journal article" date="2019" name="Int. J. Syst. Evol. Microbiol.">
        <title>The Global Catalogue of Microorganisms (GCM) 10K type strain sequencing project: providing services to taxonomists for standard genome sequencing and annotation.</title>
        <authorList>
            <consortium name="The Broad Institute Genomics Platform"/>
            <consortium name="The Broad Institute Genome Sequencing Center for Infectious Disease"/>
            <person name="Wu L."/>
            <person name="Ma J."/>
        </authorList>
    </citation>
    <scope>NUCLEOTIDE SEQUENCE [LARGE SCALE GENOMIC DNA]</scope>
    <source>
        <strain evidence="2 3">JCM 14900</strain>
    </source>
</reference>
<dbReference type="Proteomes" id="UP001501343">
    <property type="component" value="Unassembled WGS sequence"/>
</dbReference>
<comment type="caution">
    <text evidence="2">The sequence shown here is derived from an EMBL/GenBank/DDBJ whole genome shotgun (WGS) entry which is preliminary data.</text>
</comment>
<protein>
    <recommendedName>
        <fullName evidence="4">Fibronectin type-III domain-containing protein</fullName>
    </recommendedName>
</protein>
<keyword evidence="3" id="KW-1185">Reference proteome</keyword>
<feature type="chain" id="PRO_5047355422" description="Fibronectin type-III domain-containing protein" evidence="1">
    <location>
        <begin position="23"/>
        <end position="145"/>
    </location>
</feature>
<proteinExistence type="predicted"/>
<keyword evidence="1" id="KW-0732">Signal</keyword>
<evidence type="ECO:0000313" key="2">
    <source>
        <dbReference type="EMBL" id="GAA1923117.1"/>
    </source>
</evidence>
<accession>A0ABN2PIZ6</accession>
<organism evidence="2 3">
    <name type="scientific">Microbacterium aoyamense</name>
    <dbReference type="NCBI Taxonomy" id="344166"/>
    <lineage>
        <taxon>Bacteria</taxon>
        <taxon>Bacillati</taxon>
        <taxon>Actinomycetota</taxon>
        <taxon>Actinomycetes</taxon>
        <taxon>Micrococcales</taxon>
        <taxon>Microbacteriaceae</taxon>
        <taxon>Microbacterium</taxon>
    </lineage>
</organism>
<dbReference type="EMBL" id="BAAAOF010000002">
    <property type="protein sequence ID" value="GAA1923117.1"/>
    <property type="molecule type" value="Genomic_DNA"/>
</dbReference>
<evidence type="ECO:0000256" key="1">
    <source>
        <dbReference type="SAM" id="SignalP"/>
    </source>
</evidence>
<name>A0ABN2PIZ6_9MICO</name>
<dbReference type="PROSITE" id="PS51257">
    <property type="entry name" value="PROKAR_LIPOPROTEIN"/>
    <property type="match status" value="1"/>
</dbReference>
<gene>
    <name evidence="2" type="ORF">GCM10009775_14400</name>
</gene>
<feature type="signal peptide" evidence="1">
    <location>
        <begin position="1"/>
        <end position="22"/>
    </location>
</feature>
<evidence type="ECO:0000313" key="3">
    <source>
        <dbReference type="Proteomes" id="UP001501343"/>
    </source>
</evidence>
<dbReference type="InterPro" id="IPR013783">
    <property type="entry name" value="Ig-like_fold"/>
</dbReference>
<dbReference type="Gene3D" id="2.60.40.10">
    <property type="entry name" value="Immunoglobulins"/>
    <property type="match status" value="1"/>
</dbReference>